<proteinExistence type="predicted"/>
<feature type="transmembrane region" description="Helical" evidence="2">
    <location>
        <begin position="229"/>
        <end position="249"/>
    </location>
</feature>
<gene>
    <name evidence="3" type="ORF">JMJ35_008726</name>
</gene>
<dbReference type="EMBL" id="JAFEKC020000020">
    <property type="protein sequence ID" value="KAK0508450.1"/>
    <property type="molecule type" value="Genomic_DNA"/>
</dbReference>
<sequence length="521" mass="58305">MPLDCSNVPSNMSYSCTNPWGQHCTDAEHFDFNSLWRYTLSIQEACANDDRLFNDRGASATPDNAALTQAACVAIAESQWSRYPAADIWTRLTTWKFPLLQLVASFPRPPLGLRVEFFVIVHVLGDPIDTIKCLLLKLSNCQGSADYWIDYHPKPRGTSTEDEDPEKLRDWKALVLLTDTYGEWGEENRAADALHDALSCFRDGSEEKKDLKDVIHRTADALAADRATAFLPIIVAQTFFVAAIVIAVGRTASAASITSDTVHINVEAHSIAYSALYFWIIPAVILSSVIGVSQTEASIPRILRHIQHEPPLSHPEKLAEVIACVNDDRRMAKKNLAELSNYLDDHKMREEKLSRTNGSLDNDRTKTMNELIERYKSLARRSKALEKVTELNESLDNQRRISHGGIYSWQPFRWQRETSDNAQTVTALHQGEQTQRSRDRTESPGLSLGGHIDGIPFASGDWKRHALPAYSIVILGTVTGMTISVLVPPDGPDCRHFGELSTCLVWLLSAWLDTRLNSRIP</sequence>
<keyword evidence="4" id="KW-1185">Reference proteome</keyword>
<evidence type="ECO:0000313" key="3">
    <source>
        <dbReference type="EMBL" id="KAK0508450.1"/>
    </source>
</evidence>
<evidence type="ECO:0000256" key="1">
    <source>
        <dbReference type="SAM" id="MobiDB-lite"/>
    </source>
</evidence>
<keyword evidence="2" id="KW-0812">Transmembrane</keyword>
<dbReference type="Proteomes" id="UP001166286">
    <property type="component" value="Unassembled WGS sequence"/>
</dbReference>
<keyword evidence="2" id="KW-0472">Membrane</keyword>
<evidence type="ECO:0000313" key="4">
    <source>
        <dbReference type="Proteomes" id="UP001166286"/>
    </source>
</evidence>
<reference evidence="3" key="1">
    <citation type="submission" date="2023-03" db="EMBL/GenBank/DDBJ databases">
        <title>Complete genome of Cladonia borealis.</title>
        <authorList>
            <person name="Park H."/>
        </authorList>
    </citation>
    <scope>NUCLEOTIDE SEQUENCE</scope>
    <source>
        <strain evidence="3">ANT050790</strain>
    </source>
</reference>
<feature type="compositionally biased region" description="Polar residues" evidence="1">
    <location>
        <begin position="421"/>
        <end position="434"/>
    </location>
</feature>
<organism evidence="3 4">
    <name type="scientific">Cladonia borealis</name>
    <dbReference type="NCBI Taxonomy" id="184061"/>
    <lineage>
        <taxon>Eukaryota</taxon>
        <taxon>Fungi</taxon>
        <taxon>Dikarya</taxon>
        <taxon>Ascomycota</taxon>
        <taxon>Pezizomycotina</taxon>
        <taxon>Lecanoromycetes</taxon>
        <taxon>OSLEUM clade</taxon>
        <taxon>Lecanoromycetidae</taxon>
        <taxon>Lecanorales</taxon>
        <taxon>Lecanorineae</taxon>
        <taxon>Cladoniaceae</taxon>
        <taxon>Cladonia</taxon>
    </lineage>
</organism>
<accession>A0AA39QSQ4</accession>
<feature type="transmembrane region" description="Helical" evidence="2">
    <location>
        <begin position="270"/>
        <end position="292"/>
    </location>
</feature>
<protein>
    <submittedName>
        <fullName evidence="3">Uncharacterized protein</fullName>
    </submittedName>
</protein>
<evidence type="ECO:0000256" key="2">
    <source>
        <dbReference type="SAM" id="Phobius"/>
    </source>
</evidence>
<keyword evidence="2" id="KW-1133">Transmembrane helix</keyword>
<feature type="region of interest" description="Disordered" evidence="1">
    <location>
        <begin position="421"/>
        <end position="447"/>
    </location>
</feature>
<name>A0AA39QSQ4_9LECA</name>
<dbReference type="AlphaFoldDB" id="A0AA39QSQ4"/>
<comment type="caution">
    <text evidence="3">The sequence shown here is derived from an EMBL/GenBank/DDBJ whole genome shotgun (WGS) entry which is preliminary data.</text>
</comment>